<dbReference type="FunFam" id="1.25.40.20:FF:000962">
    <property type="entry name" value="Uncharacterized protein"/>
    <property type="match status" value="1"/>
</dbReference>
<proteinExistence type="predicted"/>
<keyword evidence="3" id="KW-1185">Reference proteome</keyword>
<dbReference type="PROSITE" id="PS50837">
    <property type="entry name" value="NACHT"/>
    <property type="match status" value="1"/>
</dbReference>
<sequence>MAEEQNSADATIAPLQGEALHLGTLVPPKVTNANRPIHGSLFQFKLTEIALIRGIGAGFPFHLGTEIQEFGKFDDLVFKYQVTTGDQRQQWRYKFVQAKHKLDEGNCKITSQELRSRDDGNFSIAKYFKCYRNDIINESEGRCPEAIDDVVICTNINFNENDLNRNGIELVPHNDPSDNIFSFDKLPGGKVPLRYKLKNTEVVREILKENCPIFHLAQKLMESKTGDNRFDLTHEIFQKYLPALLHENVIHLQSKSFHFNFIYGTNLSRSANELRHILRDFSQRNHWERDWRKFTFHGKFWPTTLGSQLLPKPNYVMDTEIDSFLDKFVFAVNTPNEVELDTIMKRELGNYYNLLVSDIQSNIFFQKMLDWFKNPESRWMTSDEGLRMLEEGRNKIDLMRSQITISYQNPINKIVEFKEEVIDETAGKLKPFLTSNNDEKIHFISTDWPDFTAVKVVSAIKTLADYKCSDSYLIVSSKCFENLDEREQLTKTFGNESAHHLLIVVCAEEEFNFDQYADFIPANKDKKKKMLLVVKRGITLVNLHLLIYDDAISYGQLRETSQEALLSKKVSFQGQDLPVRDLIGPANHENVLHFSSMREILSGKKIVVPSSNSIRGEQNIYIKRHLTLPFRLDEKFLDKLSKELNCSVNKLQKQMRVGKEGNIEWITEDQQKKSEIWNKMRQLSATNGKQSTASPSPVISDDELILDPTANGKAVIISGVAGTGKTTILSYFYREIKKAKADHWVIRVNLTDNFQALSEFSANVTSLSNAINFFTDNLPAIVNNSWFARSLLRHRLETSDRIVLMLDGFDEIGGQLQEKVIRLLNIIQTKVARLFITTRNYFNGKLENQLFQFAYTLENFNKHAQADYLNDYWITNLKKQITDGQELSTQDQDLTRTFAASLVKRASETLDGEEISIIGIPLQCRIVAECFQSELQRIIQNKRDEIVEEETQILADQKFDLLSMYRRLMETKRQVFLGEKANNASASNQIVDYAVECLIKKIESHLNQLAIETMFRDPEKVNLLSPPLLPYQTKIEKVGEEKFVNELGLKFGLTLQSGENMEVQFWHRSFAEYLVAKYFYEGFLLEDESHNGILDKEPVRDLIFQVMSEREHDHYDGIKVFFDSMLKELVQDDDNWREIVDQRLVNRLPERLKHYANFTINHHNCRPLGDAIDSQHTNIFKFICDCFDVMFDSTKVRQILNSVLEYTSPRTFADGIWKGHSKRSTALASFYDQKYQVFQRYIGYYMDHAERDVVKHILEDMLYSPIYLRNDVLDETYPEWLQENKLKVTKLILDFLVKHRATLKPIMRASTRDYEKPEDVLYFLIFNECYHSQLEQWIELFEFVYPEDNAFVKLFKDTVSIIRRRFGEIELDRQWVEGRIGNTLKILRDTGRNKVLEEIARLVLIREPQAFRQFYGHFLEKDEMEMTPATIHLLLVRDSYGMTRLHRAVFYEDTETVDRLLDCLSQSLSQATTSTAEQVMNNVMLLDDEGFTPFYVAAAYLHQELCNKILAFFKNVLTTDQLQTHLTAEKMKLVYGILWDAVTFHKVQMFTTILTSVKHVLGQNYLLEMLSSKIPDEYGSKTVFKACREKVLFKAMTDIVLKDDDNGFHQLNDLFFKDDDSILSLEYVDEETFKQMLAVIGSDNWCLKLLRHDLCTAFYLLSSPPCELLRQFQQDQLLNLLKLITTTSRCTQRRIQQSYWNRLLLNVKWWKPDFEKPMDDWTLMEVLTHFLNHTFGNVQENYIIELFFDDKGIELITRSLLQYGKNSLANGIFKHLTEEIRKYKDIKRHLMGKMAKIIRDVMKPIIHFSIDDNAEWSRIKELDFVMDHAELTNANGDCSELSTLINTVLIKYNNNVIKKASIWGEYFRHFDDEQRIGNPTYRLKIWTDNVNERSARVCAFLKCVSEKLGSSKVKKLLTHTHGRYAYDISHVSCNATLIISLVNLKGHKSFVEAMLTHLNEEDRIQVRLLLVGDQTDAQVPSASRDELAVESNDDSSN</sequence>
<dbReference type="InterPro" id="IPR007111">
    <property type="entry name" value="NACHT_NTPase"/>
</dbReference>
<dbReference type="Gene3D" id="1.25.40.20">
    <property type="entry name" value="Ankyrin repeat-containing domain"/>
    <property type="match status" value="1"/>
</dbReference>
<dbReference type="InterPro" id="IPR027417">
    <property type="entry name" value="P-loop_NTPase"/>
</dbReference>
<accession>E9G004</accession>
<evidence type="ECO:0000259" key="1">
    <source>
        <dbReference type="PROSITE" id="PS50837"/>
    </source>
</evidence>
<dbReference type="SUPFAM" id="SSF52540">
    <property type="entry name" value="P-loop containing nucleoside triphosphate hydrolases"/>
    <property type="match status" value="1"/>
</dbReference>
<dbReference type="KEGG" id="dpx:DAPPUDRAFT_236114"/>
<protein>
    <recommendedName>
        <fullName evidence="1">NACHT domain-containing protein</fullName>
    </recommendedName>
</protein>
<evidence type="ECO:0000313" key="2">
    <source>
        <dbReference type="EMBL" id="EFX87171.1"/>
    </source>
</evidence>
<dbReference type="SUPFAM" id="SSF48403">
    <property type="entry name" value="Ankyrin repeat"/>
    <property type="match status" value="1"/>
</dbReference>
<dbReference type="PANTHER" id="PTHR24407:SF14">
    <property type="entry name" value="SIR2-LIKE DOMAIN-CONTAINING PROTEIN"/>
    <property type="match status" value="1"/>
</dbReference>
<gene>
    <name evidence="2" type="ORF">DAPPUDRAFT_236114</name>
</gene>
<dbReference type="Gene3D" id="3.40.50.300">
    <property type="entry name" value="P-loop containing nucleotide triphosphate hydrolases"/>
    <property type="match status" value="1"/>
</dbReference>
<reference evidence="2 3" key="1">
    <citation type="journal article" date="2011" name="Science">
        <title>The ecoresponsive genome of Daphnia pulex.</title>
        <authorList>
            <person name="Colbourne J.K."/>
            <person name="Pfrender M.E."/>
            <person name="Gilbert D."/>
            <person name="Thomas W.K."/>
            <person name="Tucker A."/>
            <person name="Oakley T.H."/>
            <person name="Tokishita S."/>
            <person name="Aerts A."/>
            <person name="Arnold G.J."/>
            <person name="Basu M.K."/>
            <person name="Bauer D.J."/>
            <person name="Caceres C.E."/>
            <person name="Carmel L."/>
            <person name="Casola C."/>
            <person name="Choi J.H."/>
            <person name="Detter J.C."/>
            <person name="Dong Q."/>
            <person name="Dusheyko S."/>
            <person name="Eads B.D."/>
            <person name="Frohlich T."/>
            <person name="Geiler-Samerotte K.A."/>
            <person name="Gerlach D."/>
            <person name="Hatcher P."/>
            <person name="Jogdeo S."/>
            <person name="Krijgsveld J."/>
            <person name="Kriventseva E.V."/>
            <person name="Kultz D."/>
            <person name="Laforsch C."/>
            <person name="Lindquist E."/>
            <person name="Lopez J."/>
            <person name="Manak J.R."/>
            <person name="Muller J."/>
            <person name="Pangilinan J."/>
            <person name="Patwardhan R.P."/>
            <person name="Pitluck S."/>
            <person name="Pritham E.J."/>
            <person name="Rechtsteiner A."/>
            <person name="Rho M."/>
            <person name="Rogozin I.B."/>
            <person name="Sakarya O."/>
            <person name="Salamov A."/>
            <person name="Schaack S."/>
            <person name="Shapiro H."/>
            <person name="Shiga Y."/>
            <person name="Skalitzky C."/>
            <person name="Smith Z."/>
            <person name="Souvorov A."/>
            <person name="Sung W."/>
            <person name="Tang Z."/>
            <person name="Tsuchiya D."/>
            <person name="Tu H."/>
            <person name="Vos H."/>
            <person name="Wang M."/>
            <person name="Wolf Y.I."/>
            <person name="Yamagata H."/>
            <person name="Yamada T."/>
            <person name="Ye Y."/>
            <person name="Shaw J.R."/>
            <person name="Andrews J."/>
            <person name="Crease T.J."/>
            <person name="Tang H."/>
            <person name="Lucas S.M."/>
            <person name="Robertson H.M."/>
            <person name="Bork P."/>
            <person name="Koonin E.V."/>
            <person name="Zdobnov E.M."/>
            <person name="Grigoriev I.V."/>
            <person name="Lynch M."/>
            <person name="Boore J.L."/>
        </authorList>
    </citation>
    <scope>NUCLEOTIDE SEQUENCE [LARGE SCALE GENOMIC DNA]</scope>
</reference>
<dbReference type="EMBL" id="GL732528">
    <property type="protein sequence ID" value="EFX87171.1"/>
    <property type="molecule type" value="Genomic_DNA"/>
</dbReference>
<organism evidence="2 3">
    <name type="scientific">Daphnia pulex</name>
    <name type="common">Water flea</name>
    <dbReference type="NCBI Taxonomy" id="6669"/>
    <lineage>
        <taxon>Eukaryota</taxon>
        <taxon>Metazoa</taxon>
        <taxon>Ecdysozoa</taxon>
        <taxon>Arthropoda</taxon>
        <taxon>Crustacea</taxon>
        <taxon>Branchiopoda</taxon>
        <taxon>Diplostraca</taxon>
        <taxon>Cladocera</taxon>
        <taxon>Anomopoda</taxon>
        <taxon>Daphniidae</taxon>
        <taxon>Daphnia</taxon>
    </lineage>
</organism>
<dbReference type="OrthoDB" id="6745084at2759"/>
<dbReference type="InterPro" id="IPR002110">
    <property type="entry name" value="Ankyrin_rpt"/>
</dbReference>
<evidence type="ECO:0000313" key="3">
    <source>
        <dbReference type="Proteomes" id="UP000000305"/>
    </source>
</evidence>
<name>E9G004_DAPPU</name>
<dbReference type="SMART" id="SM00248">
    <property type="entry name" value="ANK"/>
    <property type="match status" value="3"/>
</dbReference>
<dbReference type="InParanoid" id="E9G004"/>
<dbReference type="eggNOG" id="ENOG502SD1W">
    <property type="taxonomic scope" value="Eukaryota"/>
</dbReference>
<dbReference type="PANTHER" id="PTHR24407">
    <property type="entry name" value="PROTEIN KINASE DOMAIN-CONTAINING PROTEIN"/>
    <property type="match status" value="1"/>
</dbReference>
<feature type="domain" description="NACHT" evidence="1">
    <location>
        <begin position="713"/>
        <end position="839"/>
    </location>
</feature>
<dbReference type="FunFam" id="3.40.50.300:FF:003105">
    <property type="entry name" value="Uncharacterized protein"/>
    <property type="match status" value="1"/>
</dbReference>
<dbReference type="HOGENOM" id="CLU_002013_0_0_1"/>
<dbReference type="InterPro" id="IPR036770">
    <property type="entry name" value="Ankyrin_rpt-contain_sf"/>
</dbReference>
<dbReference type="PhylomeDB" id="E9G004"/>
<dbReference type="Proteomes" id="UP000000305">
    <property type="component" value="Unassembled WGS sequence"/>
</dbReference>
<dbReference type="Pfam" id="PF05729">
    <property type="entry name" value="NACHT"/>
    <property type="match status" value="1"/>
</dbReference>